<evidence type="ECO:0000313" key="3">
    <source>
        <dbReference type="EMBL" id="QHC55583.1"/>
    </source>
</evidence>
<evidence type="ECO:0000259" key="1">
    <source>
        <dbReference type="Pfam" id="PF22504"/>
    </source>
</evidence>
<dbReference type="InterPro" id="IPR054262">
    <property type="entry name" value="DUF6993"/>
</dbReference>
<evidence type="ECO:0000313" key="5">
    <source>
        <dbReference type="Proteomes" id="UP000465031"/>
    </source>
</evidence>
<organism evidence="2 4">
    <name type="scientific">Rathayibacter tanaceti</name>
    <dbReference type="NCBI Taxonomy" id="1671680"/>
    <lineage>
        <taxon>Bacteria</taxon>
        <taxon>Bacillati</taxon>
        <taxon>Actinomycetota</taxon>
        <taxon>Actinomycetes</taxon>
        <taxon>Micrococcales</taxon>
        <taxon>Microbacteriaceae</taxon>
        <taxon>Rathayibacter</taxon>
    </lineage>
</organism>
<dbReference type="PROSITE" id="PS51257">
    <property type="entry name" value="PROKAR_LIPOPROTEIN"/>
    <property type="match status" value="1"/>
</dbReference>
<dbReference type="AlphaFoldDB" id="A0A162GKG3"/>
<proteinExistence type="predicted"/>
<dbReference type="RefSeq" id="WP_068207378.1">
    <property type="nucleotide sequence ID" value="NZ_CP047186.1"/>
</dbReference>
<keyword evidence="4" id="KW-1185">Reference proteome</keyword>
<protein>
    <recommendedName>
        <fullName evidence="1">DUF6993 domain-containing protein</fullName>
    </recommendedName>
</protein>
<dbReference type="Proteomes" id="UP000465031">
    <property type="component" value="Chromosome"/>
</dbReference>
<dbReference type="Proteomes" id="UP000076717">
    <property type="component" value="Unassembled WGS sequence"/>
</dbReference>
<evidence type="ECO:0000313" key="4">
    <source>
        <dbReference type="Proteomes" id="UP000076717"/>
    </source>
</evidence>
<dbReference type="EMBL" id="CP047186">
    <property type="protein sequence ID" value="QHC55583.1"/>
    <property type="molecule type" value="Genomic_DNA"/>
</dbReference>
<reference evidence="2 4" key="1">
    <citation type="submission" date="2015-08" db="EMBL/GenBank/DDBJ databases">
        <title>Draft Genome Sequence of Rathayibacter sp. Strain VKM Ac-2596 Isolated from Leaf Gall Induced by Plant-Parasitic Nematodes.</title>
        <authorList>
            <person name="Vasilenko O.V."/>
            <person name="Starodumova I.P."/>
            <person name="Tarlachkov S.V."/>
            <person name="Dorofeeva L.V."/>
            <person name="Evtushenko L.I."/>
        </authorList>
    </citation>
    <scope>NUCLEOTIDE SEQUENCE [LARGE SCALE GENOMIC DNA]</scope>
    <source>
        <strain evidence="2 4">VKM Ac-2596</strain>
    </source>
</reference>
<reference evidence="3" key="2">
    <citation type="submission" date="2019-12" db="EMBL/GenBank/DDBJ databases">
        <title>Complete and Draft Genome Sequences of New Strains and Members of Some Known Species of the Genus Rathayibacter isolated from Plants.</title>
        <authorList>
            <person name="Tarlachkov S.V."/>
            <person name="Starodumova I.P."/>
            <person name="Dorofeeva L.V."/>
            <person name="Prisyazhnaya N.V."/>
            <person name="Leyn S.A."/>
            <person name="Zlamal J.E."/>
            <person name="Elane M.L."/>
            <person name="Osterman A.L."/>
            <person name="Nadler S.A."/>
            <person name="Subbotin S.A."/>
            <person name="Evtushenko L.I."/>
        </authorList>
    </citation>
    <scope>NUCLEOTIDE SEQUENCE</scope>
    <source>
        <strain evidence="3">VKM Ac-2761</strain>
    </source>
</reference>
<name>A0A162GKG3_9MICO</name>
<dbReference type="KEGG" id="rte:GSU10_07995"/>
<reference evidence="5" key="3">
    <citation type="submission" date="2019-12" db="EMBL/GenBank/DDBJ databases">
        <title>Complete and draft genome sequences of new strains and members of some known species of the genus Rathayibacter isolated from plants.</title>
        <authorList>
            <person name="Tarlachkov S.V."/>
            <person name="Starodumova I.P."/>
            <person name="Dorofeeva L.V."/>
            <person name="Prisyazhnaya N.V."/>
            <person name="Leyn S."/>
            <person name="Zlamal J."/>
            <person name="Elan M."/>
            <person name="Osterman A.L."/>
            <person name="Nadler S."/>
            <person name="Subbotin S.A."/>
            <person name="Evtushenko L.I."/>
        </authorList>
    </citation>
    <scope>NUCLEOTIDE SEQUENCE [LARGE SCALE GENOMIC DNA]</scope>
    <source>
        <strain evidence="5">VKM Ac-2761</strain>
    </source>
</reference>
<gene>
    <name evidence="2" type="ORF">ACH61_00178</name>
    <name evidence="3" type="ORF">GSU10_07995</name>
</gene>
<sequence>MRTQTQRLRLVLAIGALTLVLVGCTESDVTEPLTTPSSAEASSAAPAPVAYLAGGTAEQNLPVFDRTLRDVAEADPQVAGSAVVDALVAAGFPRDSMQRTADETSVGLDADSVQVAVKLGDSCLVGQYGPRSGGVRAVVAAPIATGACLIGRTVPVDG</sequence>
<evidence type="ECO:0000313" key="2">
    <source>
        <dbReference type="EMBL" id="KZX22689.1"/>
    </source>
</evidence>
<dbReference type="Pfam" id="PF22504">
    <property type="entry name" value="DUF6993"/>
    <property type="match status" value="1"/>
</dbReference>
<dbReference type="OrthoDB" id="5125712at2"/>
<accession>A0A162GKG3</accession>
<dbReference type="EMBL" id="LIIN01000003">
    <property type="protein sequence ID" value="KZX22689.1"/>
    <property type="molecule type" value="Genomic_DNA"/>
</dbReference>
<feature type="domain" description="DUF6993" evidence="1">
    <location>
        <begin position="69"/>
        <end position="151"/>
    </location>
</feature>